<keyword evidence="14" id="KW-1185">Reference proteome</keyword>
<evidence type="ECO:0000256" key="7">
    <source>
        <dbReference type="ARBA" id="ARBA00023242"/>
    </source>
</evidence>
<dbReference type="InterPro" id="IPR044558">
    <property type="entry name" value="WOX11-like"/>
</dbReference>
<protein>
    <submittedName>
        <fullName evidence="13">WUSCHEL-related homeobox 10</fullName>
    </submittedName>
</protein>
<evidence type="ECO:0000256" key="5">
    <source>
        <dbReference type="ARBA" id="ARBA00023155"/>
    </source>
</evidence>
<dbReference type="AlphaFoldDB" id="A0A2I0B204"/>
<dbReference type="PROSITE" id="PS50071">
    <property type="entry name" value="HOMEOBOX_2"/>
    <property type="match status" value="1"/>
</dbReference>
<dbReference type="EMBL" id="KZ451923">
    <property type="protein sequence ID" value="PKA61831.1"/>
    <property type="molecule type" value="Genomic_DNA"/>
</dbReference>
<dbReference type="PANTHER" id="PTHR46998:SF2">
    <property type="entry name" value="WUSCHEL-RELATED HOMEOBOX 11"/>
    <property type="match status" value="1"/>
</dbReference>
<dbReference type="OrthoDB" id="670226at2759"/>
<dbReference type="GO" id="GO:0003677">
    <property type="term" value="F:DNA binding"/>
    <property type="evidence" value="ECO:0007669"/>
    <property type="project" value="UniProtKB-UniRule"/>
</dbReference>
<keyword evidence="5 9" id="KW-0371">Homeobox</keyword>
<dbReference type="GO" id="GO:0003700">
    <property type="term" value="F:DNA-binding transcription factor activity"/>
    <property type="evidence" value="ECO:0007669"/>
    <property type="project" value="InterPro"/>
</dbReference>
<evidence type="ECO:0000256" key="6">
    <source>
        <dbReference type="ARBA" id="ARBA00023163"/>
    </source>
</evidence>
<dbReference type="PANTHER" id="PTHR46998">
    <property type="entry name" value="WUSCHEL-RELATED HOMEOBOX 11"/>
    <property type="match status" value="1"/>
</dbReference>
<evidence type="ECO:0000256" key="1">
    <source>
        <dbReference type="ARBA" id="ARBA00004123"/>
    </source>
</evidence>
<feature type="DNA-binding region" description="Homeobox" evidence="9">
    <location>
        <begin position="28"/>
        <end position="92"/>
    </location>
</feature>
<reference evidence="13 14" key="1">
    <citation type="journal article" date="2017" name="Nature">
        <title>The Apostasia genome and the evolution of orchids.</title>
        <authorList>
            <person name="Zhang G.Q."/>
            <person name="Liu K.W."/>
            <person name="Li Z."/>
            <person name="Lohaus R."/>
            <person name="Hsiao Y.Y."/>
            <person name="Niu S.C."/>
            <person name="Wang J.Y."/>
            <person name="Lin Y.C."/>
            <person name="Xu Q."/>
            <person name="Chen L.J."/>
            <person name="Yoshida K."/>
            <person name="Fujiwara S."/>
            <person name="Wang Z.W."/>
            <person name="Zhang Y.Q."/>
            <person name="Mitsuda N."/>
            <person name="Wang M."/>
            <person name="Liu G.H."/>
            <person name="Pecoraro L."/>
            <person name="Huang H.X."/>
            <person name="Xiao X.J."/>
            <person name="Lin M."/>
            <person name="Wu X.Y."/>
            <person name="Wu W.L."/>
            <person name="Chen Y.Y."/>
            <person name="Chang S.B."/>
            <person name="Sakamoto S."/>
            <person name="Ohme-Takagi M."/>
            <person name="Yagi M."/>
            <person name="Zeng S.J."/>
            <person name="Shen C.Y."/>
            <person name="Yeh C.M."/>
            <person name="Luo Y.B."/>
            <person name="Tsai W.C."/>
            <person name="Van de Peer Y."/>
            <person name="Liu Z.J."/>
        </authorList>
    </citation>
    <scope>NUCLEOTIDE SEQUENCE [LARGE SCALE GENOMIC DNA]</scope>
    <source>
        <strain evidence="14">cv. Shenzhen</strain>
        <tissue evidence="13">Stem</tissue>
    </source>
</reference>
<organism evidence="13 14">
    <name type="scientific">Apostasia shenzhenica</name>
    <dbReference type="NCBI Taxonomy" id="1088818"/>
    <lineage>
        <taxon>Eukaryota</taxon>
        <taxon>Viridiplantae</taxon>
        <taxon>Streptophyta</taxon>
        <taxon>Embryophyta</taxon>
        <taxon>Tracheophyta</taxon>
        <taxon>Spermatophyta</taxon>
        <taxon>Magnoliopsida</taxon>
        <taxon>Liliopsida</taxon>
        <taxon>Asparagales</taxon>
        <taxon>Orchidaceae</taxon>
        <taxon>Apostasioideae</taxon>
        <taxon>Apostasia</taxon>
    </lineage>
</organism>
<sequence>MDRRTQEPKYPANGSPAAQPAGSSATGSTRSRWSPKPEQTVILESIFNSGTVNPQKNEIVKIRQLLENFGSIRDSNIFYWFQNRRSRSRSRQRQLQEARSAAAAGGGGALTVSSPESSLASSCLSTLSSSSDTVFINGIRTEVSAEPFDMRSTFGSAVFLIHSSGEVVQVDEYGVLLEGLQVNERYYLVRYIKLSFSFSLSHLF</sequence>
<feature type="region of interest" description="Disordered" evidence="11">
    <location>
        <begin position="90"/>
        <end position="109"/>
    </location>
</feature>
<dbReference type="Pfam" id="PF00046">
    <property type="entry name" value="Homeodomain"/>
    <property type="match status" value="1"/>
</dbReference>
<feature type="compositionally biased region" description="Low complexity" evidence="11">
    <location>
        <begin position="93"/>
        <end position="103"/>
    </location>
</feature>
<dbReference type="InterPro" id="IPR009057">
    <property type="entry name" value="Homeodomain-like_sf"/>
</dbReference>
<dbReference type="SUPFAM" id="SSF46689">
    <property type="entry name" value="Homeodomain-like"/>
    <property type="match status" value="1"/>
</dbReference>
<comment type="similarity">
    <text evidence="8">Belongs to the WUS homeobox family.</text>
</comment>
<evidence type="ECO:0000256" key="10">
    <source>
        <dbReference type="RuleBase" id="RU000682"/>
    </source>
</evidence>
<dbReference type="STRING" id="1088818.A0A2I0B204"/>
<evidence type="ECO:0000259" key="12">
    <source>
        <dbReference type="PROSITE" id="PS50071"/>
    </source>
</evidence>
<proteinExistence type="inferred from homology"/>
<comment type="subcellular location">
    <subcellularLocation>
        <location evidence="1 9 10">Nucleus</location>
    </subcellularLocation>
</comment>
<evidence type="ECO:0000256" key="11">
    <source>
        <dbReference type="SAM" id="MobiDB-lite"/>
    </source>
</evidence>
<evidence type="ECO:0000256" key="8">
    <source>
        <dbReference type="ARBA" id="ARBA00024040"/>
    </source>
</evidence>
<keyword evidence="7 9" id="KW-0539">Nucleus</keyword>
<dbReference type="FunFam" id="1.10.10.60:FF:000118">
    <property type="entry name" value="WUSCHEL-related homeobox 11"/>
    <property type="match status" value="1"/>
</dbReference>
<evidence type="ECO:0000256" key="4">
    <source>
        <dbReference type="ARBA" id="ARBA00023125"/>
    </source>
</evidence>
<dbReference type="Proteomes" id="UP000236161">
    <property type="component" value="Unassembled WGS sequence"/>
</dbReference>
<evidence type="ECO:0000256" key="9">
    <source>
        <dbReference type="PROSITE-ProRule" id="PRU00108"/>
    </source>
</evidence>
<accession>A0A2I0B204</accession>
<dbReference type="GO" id="GO:1905393">
    <property type="term" value="P:plant organ formation"/>
    <property type="evidence" value="ECO:0007669"/>
    <property type="project" value="UniProtKB-ARBA"/>
</dbReference>
<name>A0A2I0B204_9ASPA</name>
<gene>
    <name evidence="13" type="primary">WOX10</name>
    <name evidence="13" type="ORF">AXF42_Ash008663</name>
</gene>
<keyword evidence="2" id="KW-0217">Developmental protein</keyword>
<feature type="domain" description="Homeobox" evidence="12">
    <location>
        <begin position="26"/>
        <end position="91"/>
    </location>
</feature>
<dbReference type="SMART" id="SM00389">
    <property type="entry name" value="HOX"/>
    <property type="match status" value="1"/>
</dbReference>
<evidence type="ECO:0000313" key="14">
    <source>
        <dbReference type="Proteomes" id="UP000236161"/>
    </source>
</evidence>
<dbReference type="Gene3D" id="1.10.10.60">
    <property type="entry name" value="Homeodomain-like"/>
    <property type="match status" value="1"/>
</dbReference>
<evidence type="ECO:0000256" key="3">
    <source>
        <dbReference type="ARBA" id="ARBA00023015"/>
    </source>
</evidence>
<evidence type="ECO:0000313" key="13">
    <source>
        <dbReference type="EMBL" id="PKA61831.1"/>
    </source>
</evidence>
<evidence type="ECO:0000256" key="2">
    <source>
        <dbReference type="ARBA" id="ARBA00022473"/>
    </source>
</evidence>
<keyword evidence="4 9" id="KW-0238">DNA-binding</keyword>
<dbReference type="GO" id="GO:0005634">
    <property type="term" value="C:nucleus"/>
    <property type="evidence" value="ECO:0007669"/>
    <property type="project" value="UniProtKB-SubCell"/>
</dbReference>
<dbReference type="GO" id="GO:0048830">
    <property type="term" value="P:adventitious root development"/>
    <property type="evidence" value="ECO:0007669"/>
    <property type="project" value="InterPro"/>
</dbReference>
<dbReference type="InterPro" id="IPR001356">
    <property type="entry name" value="HD"/>
</dbReference>
<keyword evidence="6" id="KW-0804">Transcription</keyword>
<keyword evidence="3" id="KW-0805">Transcription regulation</keyword>
<feature type="region of interest" description="Disordered" evidence="11">
    <location>
        <begin position="1"/>
        <end position="36"/>
    </location>
</feature>
<feature type="compositionally biased region" description="Low complexity" evidence="11">
    <location>
        <begin position="11"/>
        <end position="28"/>
    </location>
</feature>